<dbReference type="OrthoDB" id="10448610at2759"/>
<accession>B5RSX4</accession>
<dbReference type="Proteomes" id="UP000000599">
    <property type="component" value="Chromosome B"/>
</dbReference>
<dbReference type="RefSeq" id="XP_002770089.1">
    <property type="nucleotide sequence ID" value="XM_002770043.1"/>
</dbReference>
<evidence type="ECO:0000313" key="3">
    <source>
        <dbReference type="Proteomes" id="UP000000599"/>
    </source>
</evidence>
<sequence>MQSSKSYPYEHSKSESSSPGDKKSNKIINASLLEGDKQNSNISLQEQVSSNLANPTNNPTEISESYTNLPFRDMGKVSFHIRDRISVIIASITYTTLEFIDHFTDDSDIGKEFIKYVIKSQQFFIE</sequence>
<reference evidence="2 3" key="1">
    <citation type="journal article" date="2004" name="Nature">
        <title>Genome evolution in yeasts.</title>
        <authorList>
            <consortium name="Genolevures"/>
            <person name="Dujon B."/>
            <person name="Sherman D."/>
            <person name="Fischer G."/>
            <person name="Durrens P."/>
            <person name="Casaregola S."/>
            <person name="Lafontaine I."/>
            <person name="de Montigny J."/>
            <person name="Marck C."/>
            <person name="Neuveglise C."/>
            <person name="Talla E."/>
            <person name="Goffard N."/>
            <person name="Frangeul L."/>
            <person name="Aigle M."/>
            <person name="Anthouard V."/>
            <person name="Babour A."/>
            <person name="Barbe V."/>
            <person name="Barnay S."/>
            <person name="Blanchin S."/>
            <person name="Beckerich J.M."/>
            <person name="Beyne E."/>
            <person name="Bleykasten C."/>
            <person name="Boisrame A."/>
            <person name="Boyer J."/>
            <person name="Cattolico L."/>
            <person name="Confanioleri F."/>
            <person name="de Daruvar A."/>
            <person name="Despons L."/>
            <person name="Fabre E."/>
            <person name="Fairhead C."/>
            <person name="Ferry-Dumazet H."/>
            <person name="Groppi A."/>
            <person name="Hantraye F."/>
            <person name="Hennequin C."/>
            <person name="Jauniaux N."/>
            <person name="Joyet P."/>
            <person name="Kachouri R."/>
            <person name="Kerrest A."/>
            <person name="Koszul R."/>
            <person name="Lemaire M."/>
            <person name="Lesur I."/>
            <person name="Ma L."/>
            <person name="Muller H."/>
            <person name="Nicaud J.M."/>
            <person name="Nikolski M."/>
            <person name="Oztas S."/>
            <person name="Ozier-Kalogeropoulos O."/>
            <person name="Pellenz S."/>
            <person name="Potier S."/>
            <person name="Richard G.F."/>
            <person name="Straub M.L."/>
            <person name="Suleau A."/>
            <person name="Swennene D."/>
            <person name="Tekaia F."/>
            <person name="Wesolowski-Louvel M."/>
            <person name="Westhof E."/>
            <person name="Wirth B."/>
            <person name="Zeniou-Meyer M."/>
            <person name="Zivanovic I."/>
            <person name="Bolotin-Fukuhara M."/>
            <person name="Thierry A."/>
            <person name="Bouchier C."/>
            <person name="Caudron B."/>
            <person name="Scarpelli C."/>
            <person name="Gaillardin C."/>
            <person name="Weissenbach J."/>
            <person name="Wincker P."/>
            <person name="Souciet J.L."/>
        </authorList>
    </citation>
    <scope>NUCLEOTIDE SEQUENCE [LARGE SCALE GENOMIC DNA]</scope>
    <source>
        <strain evidence="3">ATCC 36239 / CBS 767 / BCRC 21394 / JCM 1990 / NBRC 0083 / IGC 2968</strain>
    </source>
</reference>
<organism evidence="2 3">
    <name type="scientific">Debaryomyces hansenii (strain ATCC 36239 / CBS 767 / BCRC 21394 / JCM 1990 / NBRC 0083 / IGC 2968)</name>
    <name type="common">Yeast</name>
    <name type="synonym">Torulaspora hansenii</name>
    <dbReference type="NCBI Taxonomy" id="284592"/>
    <lineage>
        <taxon>Eukaryota</taxon>
        <taxon>Fungi</taxon>
        <taxon>Dikarya</taxon>
        <taxon>Ascomycota</taxon>
        <taxon>Saccharomycotina</taxon>
        <taxon>Pichiomycetes</taxon>
        <taxon>Debaryomycetaceae</taxon>
        <taxon>Debaryomyces</taxon>
    </lineage>
</organism>
<dbReference type="HOGENOM" id="CLU_1981545_0_0_1"/>
<dbReference type="EMBL" id="CR382134">
    <property type="protein sequence ID" value="CAR65459.1"/>
    <property type="molecule type" value="Genomic_DNA"/>
</dbReference>
<protein>
    <submittedName>
        <fullName evidence="2">DEHA2B06952p</fullName>
    </submittedName>
</protein>
<proteinExistence type="predicted"/>
<dbReference type="GeneID" id="8998198"/>
<evidence type="ECO:0000313" key="2">
    <source>
        <dbReference type="EMBL" id="CAR65459.1"/>
    </source>
</evidence>
<feature type="compositionally biased region" description="Basic and acidic residues" evidence="1">
    <location>
        <begin position="8"/>
        <end position="24"/>
    </location>
</feature>
<feature type="region of interest" description="Disordered" evidence="1">
    <location>
        <begin position="1"/>
        <end position="30"/>
    </location>
</feature>
<dbReference type="AlphaFoldDB" id="B5RSX4"/>
<dbReference type="InParanoid" id="B5RSX4"/>
<keyword evidence="3" id="KW-1185">Reference proteome</keyword>
<evidence type="ECO:0000256" key="1">
    <source>
        <dbReference type="SAM" id="MobiDB-lite"/>
    </source>
</evidence>
<dbReference type="KEGG" id="dha:DEHA2B06952g"/>
<gene>
    <name evidence="2" type="ordered locus">DEHA2B06952g</name>
</gene>
<name>B5RSX4_DEBHA</name>